<dbReference type="SUPFAM" id="SSF52047">
    <property type="entry name" value="RNI-like"/>
    <property type="match status" value="1"/>
</dbReference>
<evidence type="ECO:0008006" key="3">
    <source>
        <dbReference type="Google" id="ProtNLM"/>
    </source>
</evidence>
<reference evidence="1" key="1">
    <citation type="submission" date="2023-03" db="EMBL/GenBank/DDBJ databases">
        <title>Massive genome expansion in bonnet fungi (Mycena s.s.) driven by repeated elements and novel gene families across ecological guilds.</title>
        <authorList>
            <consortium name="Lawrence Berkeley National Laboratory"/>
            <person name="Harder C.B."/>
            <person name="Miyauchi S."/>
            <person name="Viragh M."/>
            <person name="Kuo A."/>
            <person name="Thoen E."/>
            <person name="Andreopoulos B."/>
            <person name="Lu D."/>
            <person name="Skrede I."/>
            <person name="Drula E."/>
            <person name="Henrissat B."/>
            <person name="Morin E."/>
            <person name="Kohler A."/>
            <person name="Barry K."/>
            <person name="LaButti K."/>
            <person name="Morin E."/>
            <person name="Salamov A."/>
            <person name="Lipzen A."/>
            <person name="Mereny Z."/>
            <person name="Hegedus B."/>
            <person name="Baldrian P."/>
            <person name="Stursova M."/>
            <person name="Weitz H."/>
            <person name="Taylor A."/>
            <person name="Grigoriev I.V."/>
            <person name="Nagy L.G."/>
            <person name="Martin F."/>
            <person name="Kauserud H."/>
        </authorList>
    </citation>
    <scope>NUCLEOTIDE SEQUENCE</scope>
    <source>
        <strain evidence="1">CBHHK200</strain>
    </source>
</reference>
<name>A0AAD6S622_9AGAR</name>
<protein>
    <recommendedName>
        <fullName evidence="3">RNI-like protein</fullName>
    </recommendedName>
</protein>
<dbReference type="AlphaFoldDB" id="A0AAD6S622"/>
<proteinExistence type="predicted"/>
<evidence type="ECO:0000313" key="1">
    <source>
        <dbReference type="EMBL" id="KAJ7021510.1"/>
    </source>
</evidence>
<sequence>MHRTLGILEIVENICLRLEESEDGLLRDDGRTDFAALGRTSRIFEGPALNVLWIKQDTLNNLLKCFPPDLWEEVIVSGGRKNKAVRLTRVPQSEDWERLLLYARRIRDLTLRSPPTWLSAPFPVVDVFEAIESHLAAGYLCPNLQSIIWDGGPNSPVFPYVRLFLGPQITRAHLEVSRNASDLSVLSTLAIPYDKLKSFRLGSPLHDMPLIRGPSATLAMKLVHVEHLGLDTLDRAALEHLSGLPSLKSLDLSVTDQQDLGPPSSLTTRSRNPTFPALHTVQFFASSIQFAIEFVNMLSQCPLEDFTLGTDVLASNITMGEFFSALAAGVFHRTLTSLLIHEVDDGVTTTPTPPAGTIGNYIIRGPVLALLFCFSNLTTVHLTTPAGFDIDDTTAGDIARAWPKIRSLELGSCTDTHHPSSMTLRGLRAFATYCENLTYLGITLDASTVSPFDNSPATRISQLRLRSLDVAASPISDSTAVSRFVSGLFPGLETITTLNEWNWADPNDEDDTPQMATARAHYRKWKQVETLIPIIAAIRTEERHWAQMERE</sequence>
<dbReference type="Gene3D" id="3.80.10.10">
    <property type="entry name" value="Ribonuclease Inhibitor"/>
    <property type="match status" value="1"/>
</dbReference>
<dbReference type="EMBL" id="JARJCM010000230">
    <property type="protein sequence ID" value="KAJ7021510.1"/>
    <property type="molecule type" value="Genomic_DNA"/>
</dbReference>
<dbReference type="InterPro" id="IPR032675">
    <property type="entry name" value="LRR_dom_sf"/>
</dbReference>
<accession>A0AAD6S622</accession>
<gene>
    <name evidence="1" type="ORF">C8F04DRAFT_1314208</name>
</gene>
<dbReference type="Proteomes" id="UP001218188">
    <property type="component" value="Unassembled WGS sequence"/>
</dbReference>
<evidence type="ECO:0000313" key="2">
    <source>
        <dbReference type="Proteomes" id="UP001218188"/>
    </source>
</evidence>
<keyword evidence="2" id="KW-1185">Reference proteome</keyword>
<comment type="caution">
    <text evidence="1">The sequence shown here is derived from an EMBL/GenBank/DDBJ whole genome shotgun (WGS) entry which is preliminary data.</text>
</comment>
<organism evidence="1 2">
    <name type="scientific">Mycena alexandri</name>
    <dbReference type="NCBI Taxonomy" id="1745969"/>
    <lineage>
        <taxon>Eukaryota</taxon>
        <taxon>Fungi</taxon>
        <taxon>Dikarya</taxon>
        <taxon>Basidiomycota</taxon>
        <taxon>Agaricomycotina</taxon>
        <taxon>Agaricomycetes</taxon>
        <taxon>Agaricomycetidae</taxon>
        <taxon>Agaricales</taxon>
        <taxon>Marasmiineae</taxon>
        <taxon>Mycenaceae</taxon>
        <taxon>Mycena</taxon>
    </lineage>
</organism>